<proteinExistence type="predicted"/>
<dbReference type="EMBL" id="JAAVMX010000009">
    <property type="protein sequence ID" value="KAF4504561.1"/>
    <property type="molecule type" value="Genomic_DNA"/>
</dbReference>
<dbReference type="PANTHER" id="PTHR11183">
    <property type="entry name" value="GLYCOGENIN SUBFAMILY MEMBER"/>
    <property type="match status" value="1"/>
</dbReference>
<organism evidence="2 3">
    <name type="scientific">Ophiocordyceps sinensis</name>
    <dbReference type="NCBI Taxonomy" id="72228"/>
    <lineage>
        <taxon>Eukaryota</taxon>
        <taxon>Fungi</taxon>
        <taxon>Dikarya</taxon>
        <taxon>Ascomycota</taxon>
        <taxon>Pezizomycotina</taxon>
        <taxon>Sordariomycetes</taxon>
        <taxon>Hypocreomycetidae</taxon>
        <taxon>Hypocreales</taxon>
        <taxon>Ophiocordycipitaceae</taxon>
        <taxon>Ophiocordyceps</taxon>
    </lineage>
</organism>
<dbReference type="AlphaFoldDB" id="A0A8H4LTE4"/>
<name>A0A8H4LTE4_9HYPO</name>
<dbReference type="Proteomes" id="UP000557566">
    <property type="component" value="Unassembled WGS sequence"/>
</dbReference>
<accession>A0A8H4LTE4</accession>
<evidence type="ECO:0008006" key="4">
    <source>
        <dbReference type="Google" id="ProtNLM"/>
    </source>
</evidence>
<dbReference type="OrthoDB" id="2014201at2759"/>
<sequence>MRPLFLRTWTRRRIGEAGVSAALLFFLWVKIDGPNSFSLDVVRPGRDNSKAFVFYATKDMYACSVLVNVHILRNVVHSRHRIAVLVSEDVYPELRLRLEAQNATVLTETPPPLHGDTHVPYYKDCLLKLMAFKMHQLDPLLKQILVLDSDQLIMQNLDDTFDMTDEEFTAAPAYWLGDNKTMSSTCMLIRPSPSLWDRVRPAMDSIGFDKYDVDLINDLFRHQDHRLPGSYATINSHWENWDVPGWFRPERDTAPTPTHTSLLPQPSPGRATENDLEALNRQAKVVHFSAVGKPWTYDTDQVRRERPEAHPVLIQQWETWRSIAVQTCPNWLVSHV</sequence>
<evidence type="ECO:0000256" key="1">
    <source>
        <dbReference type="SAM" id="MobiDB-lite"/>
    </source>
</evidence>
<evidence type="ECO:0000313" key="2">
    <source>
        <dbReference type="EMBL" id="KAF4504561.1"/>
    </source>
</evidence>
<dbReference type="SUPFAM" id="SSF53448">
    <property type="entry name" value="Nucleotide-diphospho-sugar transferases"/>
    <property type="match status" value="1"/>
</dbReference>
<protein>
    <recommendedName>
        <fullName evidence="4">AlphaN-acetylglucosamine transferase</fullName>
    </recommendedName>
</protein>
<reference evidence="2 3" key="1">
    <citation type="journal article" date="2020" name="Genome Biol. Evol.">
        <title>A new high-quality draft genome assembly of the Chinese cordyceps Ophiocordyceps sinensis.</title>
        <authorList>
            <person name="Shu R."/>
            <person name="Zhang J."/>
            <person name="Meng Q."/>
            <person name="Zhang H."/>
            <person name="Zhou G."/>
            <person name="Li M."/>
            <person name="Wu P."/>
            <person name="Zhao Y."/>
            <person name="Chen C."/>
            <person name="Qin Q."/>
        </authorList>
    </citation>
    <scope>NUCLEOTIDE SEQUENCE [LARGE SCALE GENOMIC DNA]</scope>
    <source>
        <strain evidence="2 3">IOZ07</strain>
    </source>
</reference>
<keyword evidence="3" id="KW-1185">Reference proteome</keyword>
<feature type="compositionally biased region" description="Polar residues" evidence="1">
    <location>
        <begin position="255"/>
        <end position="264"/>
    </location>
</feature>
<dbReference type="InterPro" id="IPR029044">
    <property type="entry name" value="Nucleotide-diphossugar_trans"/>
</dbReference>
<dbReference type="Gene3D" id="3.90.550.10">
    <property type="entry name" value="Spore Coat Polysaccharide Biosynthesis Protein SpsA, Chain A"/>
    <property type="match status" value="1"/>
</dbReference>
<gene>
    <name evidence="2" type="ORF">G6O67_008001</name>
</gene>
<feature type="region of interest" description="Disordered" evidence="1">
    <location>
        <begin position="250"/>
        <end position="270"/>
    </location>
</feature>
<comment type="caution">
    <text evidence="2">The sequence shown here is derived from an EMBL/GenBank/DDBJ whole genome shotgun (WGS) entry which is preliminary data.</text>
</comment>
<evidence type="ECO:0000313" key="3">
    <source>
        <dbReference type="Proteomes" id="UP000557566"/>
    </source>
</evidence>
<dbReference type="InterPro" id="IPR050587">
    <property type="entry name" value="GNT1/Glycosyltrans_8"/>
</dbReference>